<comment type="catalytic activity">
    <reaction evidence="15">
        <text>2-deoxy-alpha-D-ribose 1-phosphate = 2-deoxy-D-ribose 5-phosphate</text>
        <dbReference type="Rhea" id="RHEA:27658"/>
        <dbReference type="ChEBI" id="CHEBI:57259"/>
        <dbReference type="ChEBI" id="CHEBI:62877"/>
        <dbReference type="EC" id="5.4.2.7"/>
    </reaction>
</comment>
<evidence type="ECO:0000256" key="12">
    <source>
        <dbReference type="ARBA" id="ARBA00023211"/>
    </source>
</evidence>
<keyword evidence="7 15" id="KW-0479">Metal-binding</keyword>
<keyword evidence="5 16" id="KW-0963">Cytoplasm</keyword>
<feature type="domain" description="Core-binding (CB)" evidence="18">
    <location>
        <begin position="1"/>
        <end position="88"/>
    </location>
</feature>
<dbReference type="InterPro" id="IPR004107">
    <property type="entry name" value="Integrase_SAM-like_N"/>
</dbReference>
<evidence type="ECO:0000256" key="2">
    <source>
        <dbReference type="ARBA" id="ARBA00006657"/>
    </source>
</evidence>
<feature type="active site" evidence="16">
    <location>
        <position position="172"/>
    </location>
</feature>
<dbReference type="PROSITE" id="PS51898">
    <property type="entry name" value="TYR_RECOMBINASE"/>
    <property type="match status" value="1"/>
</dbReference>
<dbReference type="InterPro" id="IPR017850">
    <property type="entry name" value="Alkaline_phosphatase_core_sf"/>
</dbReference>
<dbReference type="EC" id="5.4.2.7" evidence="15"/>
<keyword evidence="20" id="KW-1185">Reference proteome</keyword>
<dbReference type="SUPFAM" id="SSF143856">
    <property type="entry name" value="DeoB insert domain-like"/>
    <property type="match status" value="1"/>
</dbReference>
<evidence type="ECO:0000313" key="20">
    <source>
        <dbReference type="Proteomes" id="UP000468766"/>
    </source>
</evidence>
<accession>A0A6I0F3J0</accession>
<evidence type="ECO:0000256" key="7">
    <source>
        <dbReference type="ARBA" id="ARBA00022723"/>
    </source>
</evidence>
<dbReference type="InterPro" id="IPR044068">
    <property type="entry name" value="CB"/>
</dbReference>
<feature type="binding site" evidence="15">
    <location>
        <position position="598"/>
    </location>
    <ligand>
        <name>Mn(2+)</name>
        <dbReference type="ChEBI" id="CHEBI:29035"/>
        <label>2</label>
    </ligand>
</feature>
<comment type="pathway">
    <text evidence="15">Carbohydrate degradation; 2-deoxy-D-ribose 1-phosphate degradation; D-glyceraldehyde 3-phosphate and acetaldehyde from 2-deoxy-alpha-D-ribose 1-phosphate: step 1/2.</text>
</comment>
<comment type="function">
    <text evidence="16">Site-specific tyrosine recombinase, which acts by catalyzing the cutting and rejoining of the recombining DNA molecules. The XerC-XerD complex is essential to convert dimers of the bacterial chromosome into monomers to permit their segregation at cell division. It also contributes to the segregational stability of plasmids.</text>
</comment>
<dbReference type="CDD" id="cd16009">
    <property type="entry name" value="PPM"/>
    <property type="match status" value="1"/>
</dbReference>
<evidence type="ECO:0000256" key="3">
    <source>
        <dbReference type="ARBA" id="ARBA00010373"/>
    </source>
</evidence>
<feature type="binding site" evidence="15">
    <location>
        <position position="634"/>
    </location>
    <ligand>
        <name>Mn(2+)</name>
        <dbReference type="ChEBI" id="CHEBI:29035"/>
        <label>1</label>
    </ligand>
</feature>
<feature type="domain" description="Tyr recombinase" evidence="17">
    <location>
        <begin position="109"/>
        <end position="291"/>
    </location>
</feature>
<keyword evidence="10 16" id="KW-0238">DNA-binding</keyword>
<dbReference type="EMBL" id="WBXO01000010">
    <property type="protein sequence ID" value="KAB2951700.1"/>
    <property type="molecule type" value="Genomic_DNA"/>
</dbReference>
<dbReference type="OrthoDB" id="9769930at2"/>
<keyword evidence="14 16" id="KW-0131">Cell cycle</keyword>
<protein>
    <recommendedName>
        <fullName evidence="15 16">Multifunctional fusion protein</fullName>
    </recommendedName>
    <domain>
        <recommendedName>
            <fullName evidence="15">Phosphopentomutase</fullName>
            <ecNumber evidence="15">5.4.2.7</ecNumber>
        </recommendedName>
        <alternativeName>
            <fullName evidence="15">Phosphodeoxyribomutase</fullName>
        </alternativeName>
    </domain>
    <domain>
        <recommendedName>
            <fullName evidence="16">Tyrosine recombinase XerD</fullName>
        </recommendedName>
    </domain>
</protein>
<dbReference type="GO" id="GO:0009117">
    <property type="term" value="P:nucleotide metabolic process"/>
    <property type="evidence" value="ECO:0007669"/>
    <property type="project" value="UniProtKB-UniRule"/>
</dbReference>
<reference evidence="19 20" key="1">
    <citation type="submission" date="2019-10" db="EMBL/GenBank/DDBJ databases">
        <title>Whole-genome sequence of the extremophile Heliorestis acidaminivorans DSM 24790.</title>
        <authorList>
            <person name="Kyndt J.A."/>
            <person name="Meyer T.E."/>
        </authorList>
    </citation>
    <scope>NUCLEOTIDE SEQUENCE [LARGE SCALE GENOMIC DNA]</scope>
    <source>
        <strain evidence="19 20">DSM 24790</strain>
    </source>
</reference>
<keyword evidence="6 16" id="KW-0132">Cell division</keyword>
<dbReference type="NCBIfam" id="NF001399">
    <property type="entry name" value="PRK00283.1"/>
    <property type="match status" value="1"/>
</dbReference>
<evidence type="ECO:0000256" key="6">
    <source>
        <dbReference type="ARBA" id="ARBA00022618"/>
    </source>
</evidence>
<dbReference type="GO" id="GO:0051301">
    <property type="term" value="P:cell division"/>
    <property type="evidence" value="ECO:0007669"/>
    <property type="project" value="UniProtKB-UniRule"/>
</dbReference>
<feature type="binding site" evidence="15">
    <location>
        <position position="593"/>
    </location>
    <ligand>
        <name>Mn(2+)</name>
        <dbReference type="ChEBI" id="CHEBI:29035"/>
        <label>2</label>
    </ligand>
</feature>
<dbReference type="InterPro" id="IPR011932">
    <property type="entry name" value="Recomb_XerD"/>
</dbReference>
<sequence length="702" mass="77819">MKELQKGLTFFLTHLVIERGLSEHTIEAYKRDLADLASFLQSREIKEWSKVDRNSLKDYLYEIHHRGLAPATRARRLAAIKTFFTFLLNESQIDQDPTSLIEGPRQARHLPDILNVEEVGALLDSPPRTVVGLRDKAMLETLYASGLRVSELLALTKENTFLDQAFLRVMGKGEKERIVPLGRQAIEAIEEYLAKGRSKWVRHGGEKHLFVNQKGKAMTRQGFWKILKGYAKEAGITKEISPHTLRHSFATHLLANGADLRSVQEMLGHADIGTTQIYTHLTTGRIREIYDRSHPRAISKESEERIGKKMLQRRVILVVLDSVGIGEMPDAHHYGDEGSNTLANLAKAVGGLNLPNLSALGLGNIEPIEGVVPADKPLAAYGKMAELAPGKDTTTGHWEMAGVILKQPFPTFPDAFPSDLIHAYEQAIGRKVIGNEVASGTEIITRLGGQHVETGSPIVYTSADSVFQIAAHEDVVPLEDLYRYCRIAREMLQGDYAVGRVIARPFVGQVGAFQRTANRKDFSLSPPGPFIFDKIKEAKMDVFAIGKIKDIYAGQGITAHESSKSNQEGLEKTVATMEKVEQGIIMTNLVDFDMLYGHRNDPQGYAQALEDFDKFLPELMEALREDDLLILTADHGCDPTTPSTDHSREYVPVLLYGSAVQPGPVGVRKTFADVGETVLDWLGLPILQVGEVIRVGEKVGKR</sequence>
<evidence type="ECO:0000259" key="17">
    <source>
        <dbReference type="PROSITE" id="PS51898"/>
    </source>
</evidence>
<comment type="catalytic activity">
    <reaction evidence="15">
        <text>alpha-D-ribose 1-phosphate = D-ribose 5-phosphate</text>
        <dbReference type="Rhea" id="RHEA:18793"/>
        <dbReference type="ChEBI" id="CHEBI:57720"/>
        <dbReference type="ChEBI" id="CHEBI:78346"/>
        <dbReference type="EC" id="5.4.2.7"/>
    </reaction>
</comment>
<keyword evidence="8 16" id="KW-0159">Chromosome partition</keyword>
<feature type="binding site" evidence="15">
    <location>
        <position position="635"/>
    </location>
    <ligand>
        <name>Mn(2+)</name>
        <dbReference type="ChEBI" id="CHEBI:29035"/>
        <label>1</label>
    </ligand>
</feature>
<keyword evidence="12 15" id="KW-0464">Manganese</keyword>
<dbReference type="AlphaFoldDB" id="A0A6I0F3J0"/>
<organism evidence="19 20">
    <name type="scientific">Heliorestis acidaminivorans</name>
    <dbReference type="NCBI Taxonomy" id="553427"/>
    <lineage>
        <taxon>Bacteria</taxon>
        <taxon>Bacillati</taxon>
        <taxon>Bacillota</taxon>
        <taxon>Clostridia</taxon>
        <taxon>Eubacteriales</taxon>
        <taxon>Heliobacteriaceae</taxon>
        <taxon>Heliorestis</taxon>
    </lineage>
</organism>
<dbReference type="NCBIfam" id="NF003766">
    <property type="entry name" value="PRK05362.1"/>
    <property type="match status" value="1"/>
</dbReference>
<dbReference type="Pfam" id="PF02899">
    <property type="entry name" value="Phage_int_SAM_1"/>
    <property type="match status" value="1"/>
</dbReference>
<dbReference type="HAMAP" id="MF_01807">
    <property type="entry name" value="Recomb_XerD"/>
    <property type="match status" value="1"/>
</dbReference>
<evidence type="ECO:0000256" key="5">
    <source>
        <dbReference type="ARBA" id="ARBA00022490"/>
    </source>
</evidence>
<dbReference type="InterPro" id="IPR010998">
    <property type="entry name" value="Integrase_recombinase_N"/>
</dbReference>
<feature type="active site" evidence="16">
    <location>
        <position position="269"/>
    </location>
</feature>
<dbReference type="InterPro" id="IPR002104">
    <property type="entry name" value="Integrase_catalytic"/>
</dbReference>
<dbReference type="InterPro" id="IPR013762">
    <property type="entry name" value="Integrase-like_cat_sf"/>
</dbReference>
<dbReference type="UniPathway" id="UPA00087">
    <property type="reaction ID" value="UER00173"/>
</dbReference>
<dbReference type="GO" id="GO:0043094">
    <property type="term" value="P:metabolic compound salvage"/>
    <property type="evidence" value="ECO:0007669"/>
    <property type="project" value="UniProtKB-UniRule"/>
</dbReference>
<comment type="subcellular location">
    <subcellularLocation>
        <location evidence="1 16">Cytoplasm</location>
    </subcellularLocation>
</comment>
<dbReference type="InterPro" id="IPR010045">
    <property type="entry name" value="DeoB"/>
</dbReference>
<keyword evidence="11 16" id="KW-0233">DNA recombination</keyword>
<dbReference type="InterPro" id="IPR023009">
    <property type="entry name" value="Tyrosine_recombinase_XerC/XerD"/>
</dbReference>
<evidence type="ECO:0000256" key="11">
    <source>
        <dbReference type="ARBA" id="ARBA00023172"/>
    </source>
</evidence>
<dbReference type="Gene3D" id="3.40.720.10">
    <property type="entry name" value="Alkaline Phosphatase, subunit A"/>
    <property type="match status" value="1"/>
</dbReference>
<comment type="caution">
    <text evidence="19">The sequence shown here is derived from an EMBL/GenBank/DDBJ whole genome shotgun (WGS) entry which is preliminary data.</text>
</comment>
<dbReference type="GO" id="GO:0009037">
    <property type="term" value="F:tyrosine-based site-specific recombinase activity"/>
    <property type="evidence" value="ECO:0007669"/>
    <property type="project" value="UniProtKB-UniRule"/>
</dbReference>
<evidence type="ECO:0000256" key="15">
    <source>
        <dbReference type="HAMAP-Rule" id="MF_00740"/>
    </source>
</evidence>
<dbReference type="Pfam" id="PF00589">
    <property type="entry name" value="Phage_integrase"/>
    <property type="match status" value="1"/>
</dbReference>
<evidence type="ECO:0000256" key="9">
    <source>
        <dbReference type="ARBA" id="ARBA00022908"/>
    </source>
</evidence>
<dbReference type="GO" id="GO:0006313">
    <property type="term" value="P:DNA transposition"/>
    <property type="evidence" value="ECO:0007669"/>
    <property type="project" value="UniProtKB-UniRule"/>
</dbReference>
<evidence type="ECO:0000256" key="14">
    <source>
        <dbReference type="ARBA" id="ARBA00023306"/>
    </source>
</evidence>
<evidence type="ECO:0000256" key="1">
    <source>
        <dbReference type="ARBA" id="ARBA00004496"/>
    </source>
</evidence>
<dbReference type="CDD" id="cd00798">
    <property type="entry name" value="INT_XerDC_C"/>
    <property type="match status" value="1"/>
</dbReference>
<dbReference type="Gene3D" id="1.10.443.10">
    <property type="entry name" value="Intergrase catalytic core"/>
    <property type="match status" value="1"/>
</dbReference>
<dbReference type="GO" id="GO:0008973">
    <property type="term" value="F:phosphopentomutase activity"/>
    <property type="evidence" value="ECO:0007669"/>
    <property type="project" value="UniProtKB-UniRule"/>
</dbReference>
<dbReference type="PANTHER" id="PTHR21110">
    <property type="entry name" value="PHOSPHOPENTOMUTASE"/>
    <property type="match status" value="1"/>
</dbReference>
<evidence type="ECO:0000259" key="18">
    <source>
        <dbReference type="PROSITE" id="PS51900"/>
    </source>
</evidence>
<dbReference type="InterPro" id="IPR011010">
    <property type="entry name" value="DNA_brk_join_enz"/>
</dbReference>
<dbReference type="HAMAP" id="MF_00740">
    <property type="entry name" value="Phosphopentomut"/>
    <property type="match status" value="1"/>
</dbReference>
<dbReference type="Pfam" id="PF01676">
    <property type="entry name" value="Metalloenzyme"/>
    <property type="match status" value="1"/>
</dbReference>
<dbReference type="SUPFAM" id="SSF53649">
    <property type="entry name" value="Alkaline phosphatase-like"/>
    <property type="match status" value="1"/>
</dbReference>
<dbReference type="FunFam" id="3.30.70.1250:FF:000001">
    <property type="entry name" value="Phosphopentomutase"/>
    <property type="match status" value="1"/>
</dbReference>
<dbReference type="PANTHER" id="PTHR21110:SF0">
    <property type="entry name" value="PHOSPHOPENTOMUTASE"/>
    <property type="match status" value="1"/>
</dbReference>
<evidence type="ECO:0000313" key="19">
    <source>
        <dbReference type="EMBL" id="KAB2951700.1"/>
    </source>
</evidence>
<proteinExistence type="inferred from homology"/>
<gene>
    <name evidence="16" type="primary">xerD</name>
    <name evidence="15" type="synonym">deoB</name>
    <name evidence="19" type="ORF">F9B85_11770</name>
</gene>
<dbReference type="NCBIfam" id="TIGR02225">
    <property type="entry name" value="recomb_XerD"/>
    <property type="match status" value="1"/>
</dbReference>
<keyword evidence="13 15" id="KW-0413">Isomerase</keyword>
<feature type="active site" description="O-(3'-phospho-DNA)-tyrosine intermediate" evidence="16">
    <location>
        <position position="278"/>
    </location>
</feature>
<comment type="similarity">
    <text evidence="3 15">Belongs to the phosphopentomutase family.</text>
</comment>
<dbReference type="GO" id="GO:0006018">
    <property type="term" value="P:2-deoxyribose 1-phosphate catabolic process"/>
    <property type="evidence" value="ECO:0007669"/>
    <property type="project" value="UniProtKB-UniRule"/>
</dbReference>
<name>A0A6I0F3J0_9FIRM</name>
<dbReference type="InterPro" id="IPR011931">
    <property type="entry name" value="Recomb_XerC"/>
</dbReference>
<dbReference type="PROSITE" id="PS51900">
    <property type="entry name" value="CB"/>
    <property type="match status" value="1"/>
</dbReference>
<keyword evidence="9 16" id="KW-0229">DNA integration</keyword>
<comment type="similarity">
    <text evidence="2">Belongs to the 'phage' integrase family. XerC subfamily.</text>
</comment>
<dbReference type="SUPFAM" id="SSF56349">
    <property type="entry name" value="DNA breaking-rejoining enzymes"/>
    <property type="match status" value="1"/>
</dbReference>
<feature type="active site" evidence="16">
    <location>
        <position position="148"/>
    </location>
</feature>
<evidence type="ECO:0000256" key="13">
    <source>
        <dbReference type="ARBA" id="ARBA00023235"/>
    </source>
</evidence>
<evidence type="ECO:0000256" key="8">
    <source>
        <dbReference type="ARBA" id="ARBA00022829"/>
    </source>
</evidence>
<dbReference type="Gene3D" id="3.30.70.1250">
    <property type="entry name" value="Phosphopentomutase"/>
    <property type="match status" value="1"/>
</dbReference>
<dbReference type="InterPro" id="IPR024052">
    <property type="entry name" value="Phosphopentomutase_DeoB_cap_sf"/>
</dbReference>
<evidence type="ECO:0000256" key="10">
    <source>
        <dbReference type="ARBA" id="ARBA00023125"/>
    </source>
</evidence>
<dbReference type="GO" id="GO:0007059">
    <property type="term" value="P:chromosome segregation"/>
    <property type="evidence" value="ECO:0007669"/>
    <property type="project" value="UniProtKB-UniRule"/>
</dbReference>
<feature type="binding site" evidence="15">
    <location>
        <position position="646"/>
    </location>
    <ligand>
        <name>Mn(2+)</name>
        <dbReference type="ChEBI" id="CHEBI:29035"/>
        <label>2</label>
    </ligand>
</feature>
<comment type="cofactor">
    <cofactor evidence="15">
        <name>Mn(2+)</name>
        <dbReference type="ChEBI" id="CHEBI:29035"/>
    </cofactor>
    <text evidence="15">Binds 2 manganese ions.</text>
</comment>
<feature type="active site" evidence="16">
    <location>
        <position position="243"/>
    </location>
</feature>
<dbReference type="HAMAP" id="MF_01808">
    <property type="entry name" value="Recomb_XerC_XerD"/>
    <property type="match status" value="1"/>
</dbReference>
<feature type="active site" evidence="16">
    <location>
        <position position="246"/>
    </location>
</feature>
<dbReference type="NCBIfam" id="TIGR02224">
    <property type="entry name" value="recomb_XerC"/>
    <property type="match status" value="1"/>
</dbReference>
<dbReference type="GO" id="GO:0006015">
    <property type="term" value="P:5-phosphoribose 1-diphosphate biosynthetic process"/>
    <property type="evidence" value="ECO:0007669"/>
    <property type="project" value="UniProtKB-UniPathway"/>
</dbReference>
<dbReference type="NCBIfam" id="TIGR01696">
    <property type="entry name" value="deoB"/>
    <property type="match status" value="1"/>
</dbReference>
<dbReference type="GO" id="GO:0030145">
    <property type="term" value="F:manganese ion binding"/>
    <property type="evidence" value="ECO:0007669"/>
    <property type="project" value="UniProtKB-UniRule"/>
</dbReference>
<dbReference type="NCBIfam" id="NF040815">
    <property type="entry name" value="recomb_XerA_Arch"/>
    <property type="match status" value="1"/>
</dbReference>
<dbReference type="GO" id="GO:0005829">
    <property type="term" value="C:cytosol"/>
    <property type="evidence" value="ECO:0007669"/>
    <property type="project" value="TreeGrafter"/>
</dbReference>
<dbReference type="GO" id="GO:0000287">
    <property type="term" value="F:magnesium ion binding"/>
    <property type="evidence" value="ECO:0007669"/>
    <property type="project" value="UniProtKB-UniRule"/>
</dbReference>
<dbReference type="GO" id="GO:0003677">
    <property type="term" value="F:DNA binding"/>
    <property type="evidence" value="ECO:0007669"/>
    <property type="project" value="UniProtKB-UniRule"/>
</dbReference>
<feature type="binding site" evidence="15">
    <location>
        <position position="321"/>
    </location>
    <ligand>
        <name>Mn(2+)</name>
        <dbReference type="ChEBI" id="CHEBI:29035"/>
        <label>1</label>
    </ligand>
</feature>
<dbReference type="Proteomes" id="UP000468766">
    <property type="component" value="Unassembled WGS sequence"/>
</dbReference>
<evidence type="ECO:0000256" key="4">
    <source>
        <dbReference type="ARBA" id="ARBA00010450"/>
    </source>
</evidence>
<comment type="similarity">
    <text evidence="4 16">Belongs to the 'phage' integrase family. XerD subfamily.</text>
</comment>
<dbReference type="InterPro" id="IPR006124">
    <property type="entry name" value="Metalloenzyme"/>
</dbReference>
<comment type="function">
    <text evidence="15">Isomerase that catalyzes the conversion of deoxy-ribose 1-phosphate (dRib-1-P) and ribose 1-phosphate (Rib-1-P) to deoxy-ribose 5-phosphate (dRib-5-P) and ribose 5-phosphate (Rib-5-P), respectively.</text>
</comment>
<comment type="subunit">
    <text evidence="16">Forms a cyclic heterotetrameric complex composed of two molecules of XerC and two molecules of XerD.</text>
</comment>
<evidence type="ECO:0000256" key="16">
    <source>
        <dbReference type="HAMAP-Rule" id="MF_01807"/>
    </source>
</evidence>
<dbReference type="Gene3D" id="1.10.150.130">
    <property type="match status" value="1"/>
</dbReference>